<name>A0A1H8UAD5_9ACTN</name>
<dbReference type="EMBL" id="FODD01000067">
    <property type="protein sequence ID" value="SEO99803.1"/>
    <property type="molecule type" value="Genomic_DNA"/>
</dbReference>
<dbReference type="Gene3D" id="3.30.160.160">
    <property type="entry name" value="YegP-like"/>
    <property type="match status" value="2"/>
</dbReference>
<dbReference type="RefSeq" id="WP_069466275.1">
    <property type="nucleotide sequence ID" value="NZ_MDCQ01000879.1"/>
</dbReference>
<dbReference type="InterPro" id="IPR036913">
    <property type="entry name" value="YegP-like_sf"/>
</dbReference>
<proteinExistence type="predicted"/>
<evidence type="ECO:0000313" key="2">
    <source>
        <dbReference type="Proteomes" id="UP000181951"/>
    </source>
</evidence>
<dbReference type="STRING" id="310780.SAMN05216267_10677"/>
<sequence length="129" mass="13807">MAGETAGGGAALGMRCQMDIGESGWFSWRLTASNGRVIALGAKSFPDEASCRAGFEGLCKEPEALSGGVQHASETNGWVWRLRDADGQVRAVSARAYERHSTCQAAYERFRVLLLALRETPASLWGDAG</sequence>
<protein>
    <recommendedName>
        <fullName evidence="3">DUF1508 domain-containing protein</fullName>
    </recommendedName>
</protein>
<evidence type="ECO:0008006" key="3">
    <source>
        <dbReference type="Google" id="ProtNLM"/>
    </source>
</evidence>
<evidence type="ECO:0000313" key="1">
    <source>
        <dbReference type="EMBL" id="SEO99803.1"/>
    </source>
</evidence>
<dbReference type="Proteomes" id="UP000181951">
    <property type="component" value="Unassembled WGS sequence"/>
</dbReference>
<gene>
    <name evidence="1" type="ORF">SAMN05216267_10677</name>
</gene>
<keyword evidence="2" id="KW-1185">Reference proteome</keyword>
<accession>A0A1H8UAD5</accession>
<dbReference type="AlphaFoldDB" id="A0A1H8UAD5"/>
<dbReference type="SUPFAM" id="SSF160113">
    <property type="entry name" value="YegP-like"/>
    <property type="match status" value="2"/>
</dbReference>
<reference evidence="1 2" key="1">
    <citation type="submission" date="2016-10" db="EMBL/GenBank/DDBJ databases">
        <authorList>
            <person name="de Groot N.N."/>
        </authorList>
    </citation>
    <scope>NUCLEOTIDE SEQUENCE [LARGE SCALE GENOMIC DNA]</scope>
    <source>
        <strain evidence="1 2">CGMCC 4.2026</strain>
    </source>
</reference>
<organism evidence="1 2">
    <name type="scientific">Actinacidiphila rubida</name>
    <dbReference type="NCBI Taxonomy" id="310780"/>
    <lineage>
        <taxon>Bacteria</taxon>
        <taxon>Bacillati</taxon>
        <taxon>Actinomycetota</taxon>
        <taxon>Actinomycetes</taxon>
        <taxon>Kitasatosporales</taxon>
        <taxon>Streptomycetaceae</taxon>
        <taxon>Actinacidiphila</taxon>
    </lineage>
</organism>